<dbReference type="GO" id="GO:0005634">
    <property type="term" value="C:nucleus"/>
    <property type="evidence" value="ECO:0007669"/>
    <property type="project" value="TreeGrafter"/>
</dbReference>
<dbReference type="PANTHER" id="PTHR22792">
    <property type="entry name" value="LUPUS LA PROTEIN-RELATED"/>
    <property type="match status" value="1"/>
</dbReference>
<gene>
    <name evidence="5" type="ORF">GSOID_T00002564001</name>
    <name evidence="6" type="ORF">GSOID_T00022699001</name>
</gene>
<keyword evidence="1 2" id="KW-0694">RNA-binding</keyword>
<dbReference type="SUPFAM" id="SSF46785">
    <property type="entry name" value="Winged helix' DNA-binding domain"/>
    <property type="match status" value="1"/>
</dbReference>
<feature type="compositionally biased region" description="Low complexity" evidence="3">
    <location>
        <begin position="482"/>
        <end position="497"/>
    </location>
</feature>
<dbReference type="InterPro" id="IPR036388">
    <property type="entry name" value="WH-like_DNA-bd_sf"/>
</dbReference>
<dbReference type="GO" id="GO:0003729">
    <property type="term" value="F:mRNA binding"/>
    <property type="evidence" value="ECO:0007669"/>
    <property type="project" value="TreeGrafter"/>
</dbReference>
<dbReference type="Pfam" id="PF05383">
    <property type="entry name" value="La"/>
    <property type="match status" value="1"/>
</dbReference>
<dbReference type="Gene3D" id="1.10.10.10">
    <property type="entry name" value="Winged helix-like DNA-binding domain superfamily/Winged helix DNA-binding domain"/>
    <property type="match status" value="1"/>
</dbReference>
<evidence type="ECO:0000259" key="4">
    <source>
        <dbReference type="PROSITE" id="PS50961"/>
    </source>
</evidence>
<evidence type="ECO:0000313" key="6">
    <source>
        <dbReference type="EMBL" id="CBY40675.1"/>
    </source>
</evidence>
<dbReference type="InParanoid" id="E4X5P9"/>
<dbReference type="InterPro" id="IPR012677">
    <property type="entry name" value="Nucleotide-bd_a/b_plait_sf"/>
</dbReference>
<dbReference type="Proteomes" id="UP000011014">
    <property type="component" value="Unassembled WGS sequence"/>
</dbReference>
<dbReference type="Proteomes" id="UP000001307">
    <property type="component" value="Unassembled WGS sequence"/>
</dbReference>
<dbReference type="Gene3D" id="3.30.70.330">
    <property type="match status" value="1"/>
</dbReference>
<evidence type="ECO:0000313" key="5">
    <source>
        <dbReference type="EMBL" id="CBY07579.1"/>
    </source>
</evidence>
<feature type="domain" description="HTH La-type RNA-binding" evidence="4">
    <location>
        <begin position="125"/>
        <end position="216"/>
    </location>
</feature>
<proteinExistence type="predicted"/>
<dbReference type="EMBL" id="FN653026">
    <property type="protein sequence ID" value="CBY07579.1"/>
    <property type="molecule type" value="Genomic_DNA"/>
</dbReference>
<feature type="compositionally biased region" description="Low complexity" evidence="3">
    <location>
        <begin position="333"/>
        <end position="344"/>
    </location>
</feature>
<dbReference type="InterPro" id="IPR035979">
    <property type="entry name" value="RBD_domain_sf"/>
</dbReference>
<evidence type="ECO:0000256" key="3">
    <source>
        <dbReference type="SAM" id="MobiDB-lite"/>
    </source>
</evidence>
<evidence type="ECO:0000256" key="1">
    <source>
        <dbReference type="ARBA" id="ARBA00022884"/>
    </source>
</evidence>
<organism evidence="5">
    <name type="scientific">Oikopleura dioica</name>
    <name type="common">Tunicate</name>
    <dbReference type="NCBI Taxonomy" id="34765"/>
    <lineage>
        <taxon>Eukaryota</taxon>
        <taxon>Metazoa</taxon>
        <taxon>Chordata</taxon>
        <taxon>Tunicata</taxon>
        <taxon>Appendicularia</taxon>
        <taxon>Copelata</taxon>
        <taxon>Oikopleuridae</taxon>
        <taxon>Oikopleura</taxon>
    </lineage>
</organism>
<accession>E4X5P9</accession>
<dbReference type="InterPro" id="IPR045180">
    <property type="entry name" value="La_dom_prot"/>
</dbReference>
<keyword evidence="7" id="KW-1185">Reference proteome</keyword>
<dbReference type="InterPro" id="IPR006630">
    <property type="entry name" value="La_HTH"/>
</dbReference>
<feature type="region of interest" description="Disordered" evidence="3">
    <location>
        <begin position="324"/>
        <end position="356"/>
    </location>
</feature>
<feature type="region of interest" description="Disordered" evidence="3">
    <location>
        <begin position="476"/>
        <end position="510"/>
    </location>
</feature>
<dbReference type="SMART" id="SM00715">
    <property type="entry name" value="LA"/>
    <property type="match status" value="1"/>
</dbReference>
<evidence type="ECO:0000256" key="2">
    <source>
        <dbReference type="PROSITE-ProRule" id="PRU00332"/>
    </source>
</evidence>
<dbReference type="SUPFAM" id="SSF54928">
    <property type="entry name" value="RNA-binding domain, RBD"/>
    <property type="match status" value="1"/>
</dbReference>
<sequence>MQHQQLQQLQQLHQQNMRLAAAFSRSQAGLYNAFMQTQGMNSTTGINGRKQQSVADQTNAEFEHFPTREVDSPPAALPVSGHQKCISGHKSGQESNKDSAFDDISDDSSDSNGSSFLTGDLEDGEIPEPEVIRQICLQVEEYLSDAYLANDKYLLRQLRSKSEGYLSVKLLTSFKKIKKLTRDWRVTSYALRMSNKVELSSDGNRVKRIANLPDNLRRGRTMTSILAIRVPNDWSTLEAITNIFSAYGNITLARVLRPGRPIPADLRNYATQIPDMGNTTCAVVDFDSTDSAHECCRGLRDQNLHGMRIALLGPRIRRTLYKSEKKKCPEQKNQNQQNQGNGNQAQHHVKQQQYGNQQMVDQHNQRAHLRNVTKEEGLRIIQSYFQTNQPRQKVTPNDPLEFPPLGASVPAANQMNSLEQNMRKMTVQKQKMNPPKWPLPNQKPKMAEIVAQGNSPQRHPLRSDISEDSVISAKSGGALGWSTDQSQSWSPWSTSFSFDRRESSSSNVSDEFGNELLMAPAESKFDQIPSLGLGDIWSATGNSDSKW</sequence>
<feature type="region of interest" description="Disordered" evidence="3">
    <location>
        <begin position="68"/>
        <end position="123"/>
    </location>
</feature>
<feature type="compositionally biased region" description="Basic and acidic residues" evidence="3">
    <location>
        <begin position="91"/>
        <end position="100"/>
    </location>
</feature>
<dbReference type="AlphaFoldDB" id="E4X5P9"/>
<reference evidence="5" key="1">
    <citation type="journal article" date="2010" name="Science">
        <title>Plasticity of animal genome architecture unmasked by rapid evolution of a pelagic tunicate.</title>
        <authorList>
            <person name="Denoeud F."/>
            <person name="Henriet S."/>
            <person name="Mungpakdee S."/>
            <person name="Aury J.M."/>
            <person name="Da Silva C."/>
            <person name="Brinkmann H."/>
            <person name="Mikhaleva J."/>
            <person name="Olsen L.C."/>
            <person name="Jubin C."/>
            <person name="Canestro C."/>
            <person name="Bouquet J.M."/>
            <person name="Danks G."/>
            <person name="Poulain J."/>
            <person name="Campsteijn C."/>
            <person name="Adamski M."/>
            <person name="Cross I."/>
            <person name="Yadetie F."/>
            <person name="Muffato M."/>
            <person name="Louis A."/>
            <person name="Butcher S."/>
            <person name="Tsagkogeorga G."/>
            <person name="Konrad A."/>
            <person name="Singh S."/>
            <person name="Jensen M.F."/>
            <person name="Cong E.H."/>
            <person name="Eikeseth-Otteraa H."/>
            <person name="Noel B."/>
            <person name="Anthouard V."/>
            <person name="Porcel B.M."/>
            <person name="Kachouri-Lafond R."/>
            <person name="Nishino A."/>
            <person name="Ugolini M."/>
            <person name="Chourrout P."/>
            <person name="Nishida H."/>
            <person name="Aasland R."/>
            <person name="Huzurbazar S."/>
            <person name="Westhof E."/>
            <person name="Delsuc F."/>
            <person name="Lehrach H."/>
            <person name="Reinhardt R."/>
            <person name="Weissenbach J."/>
            <person name="Roy S.W."/>
            <person name="Artiguenave F."/>
            <person name="Postlethwait J.H."/>
            <person name="Manak J.R."/>
            <person name="Thompson E.M."/>
            <person name="Jaillon O."/>
            <person name="Du Pasquier L."/>
            <person name="Boudinot P."/>
            <person name="Liberles D.A."/>
            <person name="Volff J.N."/>
            <person name="Philippe H."/>
            <person name="Lenhard B."/>
            <person name="Roest Crollius H."/>
            <person name="Wincker P."/>
            <person name="Chourrout D."/>
        </authorList>
    </citation>
    <scope>NUCLEOTIDE SEQUENCE [LARGE SCALE GENOMIC DNA]</scope>
</reference>
<protein>
    <recommendedName>
        <fullName evidence="4">HTH La-type RNA-binding domain-containing protein</fullName>
    </recommendedName>
</protein>
<evidence type="ECO:0000313" key="7">
    <source>
        <dbReference type="Proteomes" id="UP000001307"/>
    </source>
</evidence>
<dbReference type="PROSITE" id="PS50961">
    <property type="entry name" value="HTH_LA"/>
    <property type="match status" value="1"/>
</dbReference>
<name>E4X5P9_OIKDI</name>
<dbReference type="PANTHER" id="PTHR22792:SF140">
    <property type="entry name" value="ACHILLES, ISOFORM A"/>
    <property type="match status" value="1"/>
</dbReference>
<dbReference type="InterPro" id="IPR036390">
    <property type="entry name" value="WH_DNA-bd_sf"/>
</dbReference>
<dbReference type="OrthoDB" id="435402at2759"/>
<dbReference type="EMBL" id="FN656042">
    <property type="protein sequence ID" value="CBY40675.1"/>
    <property type="molecule type" value="Genomic_DNA"/>
</dbReference>